<feature type="binding site" evidence="8">
    <location>
        <position position="69"/>
    </location>
    <ligand>
        <name>GTP</name>
        <dbReference type="ChEBI" id="CHEBI:37565"/>
    </ligand>
</feature>
<dbReference type="GO" id="GO:0006777">
    <property type="term" value="P:Mo-molybdopterin cofactor biosynthetic process"/>
    <property type="evidence" value="ECO:0007669"/>
    <property type="project" value="UniProtKB-KW"/>
</dbReference>
<comment type="function">
    <text evidence="8">Transfers a GMP moiety from GTP to Mo-molybdopterin (Mo-MPT) cofactor (Moco or molybdenum cofactor) to form Mo-molybdopterin guanine dinucleotide (Mo-MGD) cofactor.</text>
</comment>
<protein>
    <recommendedName>
        <fullName evidence="8">Probable molybdenum cofactor guanylyltransferase</fullName>
        <shortName evidence="8">MoCo guanylyltransferase</shortName>
        <ecNumber evidence="8">2.7.7.77</ecNumber>
    </recommendedName>
    <alternativeName>
        <fullName evidence="8">GTP:molybdopterin guanylyltransferase</fullName>
    </alternativeName>
    <alternativeName>
        <fullName evidence="8">Mo-MPT guanylyltransferase</fullName>
    </alternativeName>
    <alternativeName>
        <fullName evidence="8">Molybdopterin guanylyltransferase</fullName>
    </alternativeName>
    <alternativeName>
        <fullName evidence="8">Molybdopterin-guanine dinucleotide synthase</fullName>
        <shortName evidence="8">MGD synthase</shortName>
    </alternativeName>
</protein>
<evidence type="ECO:0000313" key="10">
    <source>
        <dbReference type="EMBL" id="SCC64565.1"/>
    </source>
</evidence>
<keyword evidence="5 8" id="KW-0460">Magnesium</keyword>
<feature type="binding site" evidence="8">
    <location>
        <position position="100"/>
    </location>
    <ligand>
        <name>Mg(2+)</name>
        <dbReference type="ChEBI" id="CHEBI:18420"/>
    </ligand>
</feature>
<dbReference type="AlphaFoldDB" id="A0A1C4G9Q9"/>
<comment type="subcellular location">
    <subcellularLocation>
        <location evidence="8">Cytoplasm</location>
    </subcellularLocation>
</comment>
<dbReference type="CDD" id="cd02503">
    <property type="entry name" value="MobA"/>
    <property type="match status" value="1"/>
</dbReference>
<evidence type="ECO:0000256" key="7">
    <source>
        <dbReference type="ARBA" id="ARBA00023150"/>
    </source>
</evidence>
<keyword evidence="6 8" id="KW-0342">GTP-binding</keyword>
<reference evidence="11" key="1">
    <citation type="submission" date="2016-08" db="EMBL/GenBank/DDBJ databases">
        <authorList>
            <person name="Loux V."/>
            <person name="Rue O."/>
        </authorList>
    </citation>
    <scope>NUCLEOTIDE SEQUENCE [LARGE SCALE GENOMIC DNA]</scope>
    <source>
        <strain evidence="11">INRA Bc05-F1</strain>
    </source>
</reference>
<dbReference type="EC" id="2.7.7.77" evidence="8"/>
<keyword evidence="2 8" id="KW-0808">Transferase</keyword>
<gene>
    <name evidence="8" type="primary">mobA</name>
    <name evidence="10" type="ORF">BC05F1_05517</name>
</gene>
<evidence type="ECO:0000256" key="1">
    <source>
        <dbReference type="ARBA" id="ARBA00022490"/>
    </source>
</evidence>
<dbReference type="FunFam" id="3.90.550.10:FF:000121">
    <property type="entry name" value="Probable molybdenum cofactor guanylyltransferase"/>
    <property type="match status" value="1"/>
</dbReference>
<evidence type="ECO:0000256" key="4">
    <source>
        <dbReference type="ARBA" id="ARBA00022741"/>
    </source>
</evidence>
<comment type="catalytic activity">
    <reaction evidence="8">
        <text>Mo-molybdopterin + GTP + H(+) = Mo-molybdopterin guanine dinucleotide + diphosphate</text>
        <dbReference type="Rhea" id="RHEA:34243"/>
        <dbReference type="ChEBI" id="CHEBI:15378"/>
        <dbReference type="ChEBI" id="CHEBI:33019"/>
        <dbReference type="ChEBI" id="CHEBI:37565"/>
        <dbReference type="ChEBI" id="CHEBI:71302"/>
        <dbReference type="ChEBI" id="CHEBI:71310"/>
        <dbReference type="EC" id="2.7.7.77"/>
    </reaction>
</comment>
<dbReference type="Gene3D" id="3.90.550.10">
    <property type="entry name" value="Spore Coat Polysaccharide Biosynthesis Protein SpsA, Chain A"/>
    <property type="match status" value="1"/>
</dbReference>
<dbReference type="PANTHER" id="PTHR19136">
    <property type="entry name" value="MOLYBDENUM COFACTOR GUANYLYLTRANSFERASE"/>
    <property type="match status" value="1"/>
</dbReference>
<dbReference type="HAMAP" id="MF_00316">
    <property type="entry name" value="MobA"/>
    <property type="match status" value="1"/>
</dbReference>
<evidence type="ECO:0000256" key="3">
    <source>
        <dbReference type="ARBA" id="ARBA00022723"/>
    </source>
</evidence>
<feature type="domain" description="MobA-like NTP transferase" evidence="9">
    <location>
        <begin position="6"/>
        <end position="155"/>
    </location>
</feature>
<dbReference type="GO" id="GO:0005525">
    <property type="term" value="F:GTP binding"/>
    <property type="evidence" value="ECO:0007669"/>
    <property type="project" value="UniProtKB-UniRule"/>
</dbReference>
<evidence type="ECO:0000256" key="8">
    <source>
        <dbReference type="HAMAP-Rule" id="MF_00316"/>
    </source>
</evidence>
<dbReference type="Pfam" id="PF12804">
    <property type="entry name" value="NTP_transf_3"/>
    <property type="match status" value="1"/>
</dbReference>
<feature type="binding site" evidence="8">
    <location>
        <position position="100"/>
    </location>
    <ligand>
        <name>GTP</name>
        <dbReference type="ChEBI" id="CHEBI:37565"/>
    </ligand>
</feature>
<accession>A0A1C4G9Q9</accession>
<dbReference type="InterPro" id="IPR013482">
    <property type="entry name" value="Molybde_CF_guanTrfase"/>
</dbReference>
<dbReference type="RefSeq" id="WP_088123576.1">
    <property type="nucleotide sequence ID" value="NZ_FMBE01000016.1"/>
</dbReference>
<evidence type="ECO:0000259" key="9">
    <source>
        <dbReference type="Pfam" id="PF12804"/>
    </source>
</evidence>
<feature type="binding site" evidence="8">
    <location>
        <begin position="9"/>
        <end position="11"/>
    </location>
    <ligand>
        <name>GTP</name>
        <dbReference type="ChEBI" id="CHEBI:37565"/>
    </ligand>
</feature>
<evidence type="ECO:0000256" key="6">
    <source>
        <dbReference type="ARBA" id="ARBA00023134"/>
    </source>
</evidence>
<keyword evidence="10" id="KW-0548">Nucleotidyltransferase</keyword>
<comment type="similarity">
    <text evidence="8">Belongs to the MobA family.</text>
</comment>
<dbReference type="EMBL" id="FMBE01000016">
    <property type="protein sequence ID" value="SCC64565.1"/>
    <property type="molecule type" value="Genomic_DNA"/>
</dbReference>
<comment type="caution">
    <text evidence="8">Lacks conserved residue(s) required for the propagation of feature annotation.</text>
</comment>
<name>A0A1C4G9Q9_9BACI</name>
<proteinExistence type="inferred from homology"/>
<dbReference type="GO" id="GO:0061603">
    <property type="term" value="F:molybdenum cofactor guanylyltransferase activity"/>
    <property type="evidence" value="ECO:0007669"/>
    <property type="project" value="UniProtKB-EC"/>
</dbReference>
<dbReference type="Proteomes" id="UP000196052">
    <property type="component" value="Unassembled WGS sequence"/>
</dbReference>
<keyword evidence="1 8" id="KW-0963">Cytoplasm</keyword>
<comment type="cofactor">
    <cofactor evidence="8">
        <name>Mg(2+)</name>
        <dbReference type="ChEBI" id="CHEBI:18420"/>
    </cofactor>
</comment>
<keyword evidence="4 8" id="KW-0547">Nucleotide-binding</keyword>
<dbReference type="PANTHER" id="PTHR19136:SF81">
    <property type="entry name" value="MOLYBDENUM COFACTOR GUANYLYLTRANSFERASE"/>
    <property type="match status" value="1"/>
</dbReference>
<evidence type="ECO:0000313" key="11">
    <source>
        <dbReference type="Proteomes" id="UP000196052"/>
    </source>
</evidence>
<dbReference type="SUPFAM" id="SSF53448">
    <property type="entry name" value="Nucleotide-diphospho-sugar transferases"/>
    <property type="match status" value="1"/>
</dbReference>
<evidence type="ECO:0000256" key="5">
    <source>
        <dbReference type="ARBA" id="ARBA00022842"/>
    </source>
</evidence>
<dbReference type="InterPro" id="IPR025877">
    <property type="entry name" value="MobA-like_NTP_Trfase"/>
</dbReference>
<dbReference type="InterPro" id="IPR029044">
    <property type="entry name" value="Nucleotide-diphossugar_trans"/>
</dbReference>
<evidence type="ECO:0000256" key="2">
    <source>
        <dbReference type="ARBA" id="ARBA00022679"/>
    </source>
</evidence>
<dbReference type="GO" id="GO:0005737">
    <property type="term" value="C:cytoplasm"/>
    <property type="evidence" value="ECO:0007669"/>
    <property type="project" value="UniProtKB-SubCell"/>
</dbReference>
<organism evidence="10 11">
    <name type="scientific">Bacillus wiedmannii</name>
    <dbReference type="NCBI Taxonomy" id="1890302"/>
    <lineage>
        <taxon>Bacteria</taxon>
        <taxon>Bacillati</taxon>
        <taxon>Bacillota</taxon>
        <taxon>Bacilli</taxon>
        <taxon>Bacillales</taxon>
        <taxon>Bacillaceae</taxon>
        <taxon>Bacillus</taxon>
        <taxon>Bacillus cereus group</taxon>
    </lineage>
</organism>
<keyword evidence="7 8" id="KW-0501">Molybdenum cofactor biosynthesis</keyword>
<comment type="domain">
    <text evidence="8">The N-terminal domain determines nucleotide recognition and specific binding, while the C-terminal domain determines the specific binding to the target protein.</text>
</comment>
<feature type="binding site" evidence="8">
    <location>
        <position position="21"/>
    </location>
    <ligand>
        <name>GTP</name>
        <dbReference type="ChEBI" id="CHEBI:37565"/>
    </ligand>
</feature>
<sequence>MNKYAGIVLAGGMSSRFGEPKALAIWKGTTFVEHIVKVMGTTLQDIVVISHTDIKERVEQLVQVPVIEDIPHYKGSGPLAGIVSGMEYIEADWYAIMPCDAPNISQEWFIILLEQTSDEYDAVVPIINGRKQPLLAAYHNRVKEKIYALLQDEKRSMGQLLSQCNVKYVAGEDVQANADWFMNVNTKEEYVQAQKDLSNE</sequence>
<keyword evidence="3 8" id="KW-0479">Metal-binding</keyword>
<dbReference type="GO" id="GO:0046872">
    <property type="term" value="F:metal ion binding"/>
    <property type="evidence" value="ECO:0007669"/>
    <property type="project" value="UniProtKB-KW"/>
</dbReference>